<dbReference type="InterPro" id="IPR011610">
    <property type="entry name" value="SAM_mthyl_Trfase_ML2640-like"/>
</dbReference>
<comment type="caution">
    <text evidence="7">The sequence shown here is derived from an EMBL/GenBank/DDBJ whole genome shotgun (WGS) entry which is preliminary data.</text>
</comment>
<comment type="similarity">
    <text evidence="2 6">Belongs to the UPF0677 family.</text>
</comment>
<dbReference type="InterPro" id="IPR029063">
    <property type="entry name" value="SAM-dependent_MTases_sf"/>
</dbReference>
<evidence type="ECO:0000256" key="5">
    <source>
        <dbReference type="ARBA" id="ARBA00022691"/>
    </source>
</evidence>
<reference evidence="7 8" key="1">
    <citation type="submission" date="2019-03" db="EMBL/GenBank/DDBJ databases">
        <title>Sequencing the genomes of 1000 actinobacteria strains.</title>
        <authorList>
            <person name="Klenk H.-P."/>
        </authorList>
    </citation>
    <scope>NUCLEOTIDE SEQUENCE [LARGE SCALE GENOMIC DNA]</scope>
    <source>
        <strain evidence="7 8">DSM 44969</strain>
    </source>
</reference>
<keyword evidence="4 7" id="KW-0808">Transferase</keyword>
<keyword evidence="5 6" id="KW-0949">S-adenosyl-L-methionine</keyword>
<name>A0A4R1HH28_PSEEN</name>
<evidence type="ECO:0000256" key="6">
    <source>
        <dbReference type="RuleBase" id="RU362030"/>
    </source>
</evidence>
<comment type="function">
    <text evidence="1 6">Exhibits S-adenosyl-L-methionine-dependent methyltransferase activity.</text>
</comment>
<dbReference type="Gene3D" id="3.40.50.150">
    <property type="entry name" value="Vaccinia Virus protein VP39"/>
    <property type="match status" value="1"/>
</dbReference>
<protein>
    <recommendedName>
        <fullName evidence="6">S-adenosyl-L-methionine-dependent methyltransferase</fullName>
        <ecNumber evidence="6">2.1.1.-</ecNumber>
    </recommendedName>
</protein>
<dbReference type="GO" id="GO:0008168">
    <property type="term" value="F:methyltransferase activity"/>
    <property type="evidence" value="ECO:0007669"/>
    <property type="project" value="UniProtKB-UniRule"/>
</dbReference>
<evidence type="ECO:0000256" key="1">
    <source>
        <dbReference type="ARBA" id="ARBA00003907"/>
    </source>
</evidence>
<sequence length="295" mass="31538">MIMRTDDDQWDITTSVGATALAVAVGRAIETTRADGLVDDPYAKAFVDAAGDALPLPDDPAGDDVLRAQAGYLGIRSRFFDDALGSAVEAGTSQVVLLAAGLDTRGCRLGWPSGVTVYEVDQPAVLEFKDRVLADAGATSEATRVAVPVDLRHDWPAALTAAGFDPSRPTVWLAEGLLPYLPADAERLLFERVQELSAPGSRIAVEHFADSVDDILANPNFRSLSERLVGTDVAGLFFDEPRGEGPDAWLSTHGWDVRSGAVRDLARRYGRTLDDDVRDSMGTVELLSADLTRAA</sequence>
<dbReference type="EMBL" id="SMFZ01000002">
    <property type="protein sequence ID" value="TCK21514.1"/>
    <property type="molecule type" value="Genomic_DNA"/>
</dbReference>
<dbReference type="SUPFAM" id="SSF53335">
    <property type="entry name" value="S-adenosyl-L-methionine-dependent methyltransferases"/>
    <property type="match status" value="1"/>
</dbReference>
<dbReference type="EC" id="2.1.1.-" evidence="6"/>
<accession>A0A4R1HH28</accession>
<gene>
    <name evidence="7" type="ORF">EV378_5502</name>
</gene>
<evidence type="ECO:0000256" key="3">
    <source>
        <dbReference type="ARBA" id="ARBA00022603"/>
    </source>
</evidence>
<dbReference type="Pfam" id="PF04072">
    <property type="entry name" value="LCM"/>
    <property type="match status" value="1"/>
</dbReference>
<dbReference type="NCBIfam" id="TIGR00027">
    <property type="entry name" value="mthyl_TIGR00027"/>
    <property type="match status" value="1"/>
</dbReference>
<dbReference type="PANTHER" id="PTHR43619">
    <property type="entry name" value="S-ADENOSYL-L-METHIONINE-DEPENDENT METHYLTRANSFERASE YKTD-RELATED"/>
    <property type="match status" value="1"/>
</dbReference>
<proteinExistence type="inferred from homology"/>
<evidence type="ECO:0000313" key="8">
    <source>
        <dbReference type="Proteomes" id="UP000295560"/>
    </source>
</evidence>
<evidence type="ECO:0000313" key="7">
    <source>
        <dbReference type="EMBL" id="TCK21514.1"/>
    </source>
</evidence>
<dbReference type="AlphaFoldDB" id="A0A4R1HH28"/>
<evidence type="ECO:0000256" key="2">
    <source>
        <dbReference type="ARBA" id="ARBA00008138"/>
    </source>
</evidence>
<dbReference type="InterPro" id="IPR007213">
    <property type="entry name" value="Ppm1/Ppm2/Tcmp"/>
</dbReference>
<keyword evidence="3 6" id="KW-0489">Methyltransferase</keyword>
<dbReference type="GO" id="GO:0032259">
    <property type="term" value="P:methylation"/>
    <property type="evidence" value="ECO:0007669"/>
    <property type="project" value="UniProtKB-KW"/>
</dbReference>
<dbReference type="Proteomes" id="UP000295560">
    <property type="component" value="Unassembled WGS sequence"/>
</dbReference>
<organism evidence="7 8">
    <name type="scientific">Pseudonocardia endophytica</name>
    <dbReference type="NCBI Taxonomy" id="401976"/>
    <lineage>
        <taxon>Bacteria</taxon>
        <taxon>Bacillati</taxon>
        <taxon>Actinomycetota</taxon>
        <taxon>Actinomycetes</taxon>
        <taxon>Pseudonocardiales</taxon>
        <taxon>Pseudonocardiaceae</taxon>
        <taxon>Pseudonocardia</taxon>
    </lineage>
</organism>
<dbReference type="PANTHER" id="PTHR43619:SF2">
    <property type="entry name" value="S-ADENOSYL-L-METHIONINE-DEPENDENT METHYLTRANSFERASES SUPERFAMILY PROTEIN"/>
    <property type="match status" value="1"/>
</dbReference>
<keyword evidence="8" id="KW-1185">Reference proteome</keyword>
<evidence type="ECO:0000256" key="4">
    <source>
        <dbReference type="ARBA" id="ARBA00022679"/>
    </source>
</evidence>